<dbReference type="Pfam" id="PF18962">
    <property type="entry name" value="Por_Secre_tail"/>
    <property type="match status" value="1"/>
</dbReference>
<sequence length="128" mass="14234">MHRYAFTDPNIVRLANPFIYYRLRMVDADGRFAYSKILALNLHSKDPVVLLYPNPTKNNASLMVSLQKQETLSIKVINQGGQVVNLHSMTLSAGSSTIPVQVQGLASGIYTISIRGTTFNKQLPLLKE</sequence>
<dbReference type="STRING" id="1121884.SAMN02745131_01347"/>
<protein>
    <submittedName>
        <fullName evidence="2">Por secretion system C-terminal sorting domain-containing protein</fullName>
    </submittedName>
</protein>
<dbReference type="Proteomes" id="UP000184048">
    <property type="component" value="Unassembled WGS sequence"/>
</dbReference>
<name>A0A1M4X603_9BACT</name>
<reference evidence="2 3" key="1">
    <citation type="submission" date="2016-11" db="EMBL/GenBank/DDBJ databases">
        <authorList>
            <person name="Jaros S."/>
            <person name="Januszkiewicz K."/>
            <person name="Wedrychowicz H."/>
        </authorList>
    </citation>
    <scope>NUCLEOTIDE SEQUENCE [LARGE SCALE GENOMIC DNA]</scope>
    <source>
        <strain evidence="2 3">DSM 18119</strain>
    </source>
</reference>
<keyword evidence="3" id="KW-1185">Reference proteome</keyword>
<evidence type="ECO:0000313" key="2">
    <source>
        <dbReference type="EMBL" id="SHE88867.1"/>
    </source>
</evidence>
<dbReference type="RefSeq" id="WP_072834560.1">
    <property type="nucleotide sequence ID" value="NZ_FQUU01000004.1"/>
</dbReference>
<dbReference type="EMBL" id="FQUU01000004">
    <property type="protein sequence ID" value="SHE88867.1"/>
    <property type="molecule type" value="Genomic_DNA"/>
</dbReference>
<gene>
    <name evidence="2" type="ORF">SAMN02745131_01347</name>
</gene>
<accession>A0A1M4X603</accession>
<dbReference type="AlphaFoldDB" id="A0A1M4X603"/>
<evidence type="ECO:0000313" key="3">
    <source>
        <dbReference type="Proteomes" id="UP000184048"/>
    </source>
</evidence>
<dbReference type="InterPro" id="IPR026444">
    <property type="entry name" value="Secre_tail"/>
</dbReference>
<dbReference type="OrthoDB" id="680568at2"/>
<proteinExistence type="predicted"/>
<feature type="domain" description="Secretion system C-terminal sorting" evidence="1">
    <location>
        <begin position="51"/>
        <end position="118"/>
    </location>
</feature>
<dbReference type="NCBIfam" id="TIGR04183">
    <property type="entry name" value="Por_Secre_tail"/>
    <property type="match status" value="1"/>
</dbReference>
<evidence type="ECO:0000259" key="1">
    <source>
        <dbReference type="Pfam" id="PF18962"/>
    </source>
</evidence>
<organism evidence="2 3">
    <name type="scientific">Flavisolibacter ginsengisoli DSM 18119</name>
    <dbReference type="NCBI Taxonomy" id="1121884"/>
    <lineage>
        <taxon>Bacteria</taxon>
        <taxon>Pseudomonadati</taxon>
        <taxon>Bacteroidota</taxon>
        <taxon>Chitinophagia</taxon>
        <taxon>Chitinophagales</taxon>
        <taxon>Chitinophagaceae</taxon>
        <taxon>Flavisolibacter</taxon>
    </lineage>
</organism>